<dbReference type="PANTHER" id="PTHR33653">
    <property type="entry name" value="RIBONUCLEASE VAPC2"/>
    <property type="match status" value="1"/>
</dbReference>
<evidence type="ECO:0000256" key="8">
    <source>
        <dbReference type="HAMAP-Rule" id="MF_00265"/>
    </source>
</evidence>
<dbReference type="AlphaFoldDB" id="A0AAW4FWG0"/>
<evidence type="ECO:0000256" key="4">
    <source>
        <dbReference type="ARBA" id="ARBA00022723"/>
    </source>
</evidence>
<evidence type="ECO:0000313" key="10">
    <source>
        <dbReference type="EMBL" id="MBM3095609.1"/>
    </source>
</evidence>
<comment type="caution">
    <text evidence="10">The sequence shown here is derived from an EMBL/GenBank/DDBJ whole genome shotgun (WGS) entry which is preliminary data.</text>
</comment>
<dbReference type="InterPro" id="IPR050556">
    <property type="entry name" value="Type_II_TA_system_RNase"/>
</dbReference>
<evidence type="ECO:0000256" key="5">
    <source>
        <dbReference type="ARBA" id="ARBA00022801"/>
    </source>
</evidence>
<evidence type="ECO:0000259" key="9">
    <source>
        <dbReference type="Pfam" id="PF01850"/>
    </source>
</evidence>
<dbReference type="CDD" id="cd09881">
    <property type="entry name" value="PIN_VapC4-5_FitB-like"/>
    <property type="match status" value="1"/>
</dbReference>
<dbReference type="GO" id="GO:0000287">
    <property type="term" value="F:magnesium ion binding"/>
    <property type="evidence" value="ECO:0007669"/>
    <property type="project" value="UniProtKB-UniRule"/>
</dbReference>
<name>A0AAW4FWG0_9HYPH</name>
<dbReference type="GO" id="GO:0004519">
    <property type="term" value="F:endonuclease activity"/>
    <property type="evidence" value="ECO:0007669"/>
    <property type="project" value="UniProtKB-KW"/>
</dbReference>
<reference evidence="10 11" key="1">
    <citation type="submission" date="2020-01" db="EMBL/GenBank/DDBJ databases">
        <title>Draft genome assembly of Ensifer adhaerens T173.</title>
        <authorList>
            <person name="Craig J.E."/>
            <person name="Stinchcombe J.R."/>
        </authorList>
    </citation>
    <scope>NUCLEOTIDE SEQUENCE [LARGE SCALE GENOMIC DNA]</scope>
    <source>
        <strain evidence="10 11">T173</strain>
    </source>
</reference>
<gene>
    <name evidence="8 10" type="primary">vapC</name>
    <name evidence="10" type="ORF">GFB56_33350</name>
</gene>
<dbReference type="InterPro" id="IPR002716">
    <property type="entry name" value="PIN_dom"/>
</dbReference>
<dbReference type="InterPro" id="IPR029060">
    <property type="entry name" value="PIN-like_dom_sf"/>
</dbReference>
<evidence type="ECO:0000256" key="6">
    <source>
        <dbReference type="ARBA" id="ARBA00022842"/>
    </source>
</evidence>
<dbReference type="Pfam" id="PF01850">
    <property type="entry name" value="PIN"/>
    <property type="match status" value="1"/>
</dbReference>
<keyword evidence="11" id="KW-1185">Reference proteome</keyword>
<dbReference type="Gene3D" id="3.40.50.1010">
    <property type="entry name" value="5'-nuclease"/>
    <property type="match status" value="1"/>
</dbReference>
<comment type="function">
    <text evidence="8">Toxic component of a toxin-antitoxin (TA) system. An RNase.</text>
</comment>
<dbReference type="GO" id="GO:0004540">
    <property type="term" value="F:RNA nuclease activity"/>
    <property type="evidence" value="ECO:0007669"/>
    <property type="project" value="InterPro"/>
</dbReference>
<dbReference type="GO" id="GO:0090729">
    <property type="term" value="F:toxin activity"/>
    <property type="evidence" value="ECO:0007669"/>
    <property type="project" value="UniProtKB-KW"/>
</dbReference>
<dbReference type="EC" id="3.1.-.-" evidence="8"/>
<proteinExistence type="inferred from homology"/>
<comment type="cofactor">
    <cofactor evidence="1 8">
        <name>Mg(2+)</name>
        <dbReference type="ChEBI" id="CHEBI:18420"/>
    </cofactor>
</comment>
<keyword evidence="2 8" id="KW-1277">Toxin-antitoxin system</keyword>
<dbReference type="SUPFAM" id="SSF88723">
    <property type="entry name" value="PIN domain-like"/>
    <property type="match status" value="1"/>
</dbReference>
<comment type="similarity">
    <text evidence="7 8">Belongs to the PINc/VapC protein family.</text>
</comment>
<evidence type="ECO:0000256" key="2">
    <source>
        <dbReference type="ARBA" id="ARBA00022649"/>
    </source>
</evidence>
<dbReference type="InterPro" id="IPR022907">
    <property type="entry name" value="VapC_family"/>
</dbReference>
<evidence type="ECO:0000256" key="7">
    <source>
        <dbReference type="ARBA" id="ARBA00038093"/>
    </source>
</evidence>
<feature type="domain" description="PIN" evidence="9">
    <location>
        <begin position="4"/>
        <end position="125"/>
    </location>
</feature>
<keyword evidence="5 8" id="KW-0378">Hydrolase</keyword>
<evidence type="ECO:0000256" key="3">
    <source>
        <dbReference type="ARBA" id="ARBA00022722"/>
    </source>
</evidence>
<keyword evidence="6 8" id="KW-0460">Magnesium</keyword>
<dbReference type="NCBIfam" id="NF010285">
    <property type="entry name" value="PRK13725.1"/>
    <property type="match status" value="1"/>
</dbReference>
<dbReference type="RefSeq" id="WP_057217370.1">
    <property type="nucleotide sequence ID" value="NZ_CP083374.1"/>
</dbReference>
<dbReference type="Proteomes" id="UP000744980">
    <property type="component" value="Unassembled WGS sequence"/>
</dbReference>
<keyword evidence="3 8" id="KW-0540">Nuclease</keyword>
<evidence type="ECO:0000256" key="1">
    <source>
        <dbReference type="ARBA" id="ARBA00001946"/>
    </source>
</evidence>
<keyword evidence="10" id="KW-0255">Endonuclease</keyword>
<sequence>MLKYMLDTNICIFTIKNRPEPVREAFNRHQGQLCISSITLMELIFGAEKSAMPERNLNVVEGFAARLDVLHFDRLAAAHTGQLRAELARAGKPIGPYDQLIAGHARSQGLILVTNNGREFERVPGLRLEDWATT</sequence>
<dbReference type="GO" id="GO:0016787">
    <property type="term" value="F:hydrolase activity"/>
    <property type="evidence" value="ECO:0007669"/>
    <property type="project" value="UniProtKB-KW"/>
</dbReference>
<keyword evidence="8" id="KW-0800">Toxin</keyword>
<organism evidence="10 11">
    <name type="scientific">Ensifer canadensis</name>
    <dbReference type="NCBI Taxonomy" id="555315"/>
    <lineage>
        <taxon>Bacteria</taxon>
        <taxon>Pseudomonadati</taxon>
        <taxon>Pseudomonadota</taxon>
        <taxon>Alphaproteobacteria</taxon>
        <taxon>Hyphomicrobiales</taxon>
        <taxon>Rhizobiaceae</taxon>
        <taxon>Sinorhizobium/Ensifer group</taxon>
        <taxon>Ensifer</taxon>
    </lineage>
</organism>
<dbReference type="PANTHER" id="PTHR33653:SF1">
    <property type="entry name" value="RIBONUCLEASE VAPC2"/>
    <property type="match status" value="1"/>
</dbReference>
<feature type="binding site" evidence="8">
    <location>
        <position position="98"/>
    </location>
    <ligand>
        <name>Mg(2+)</name>
        <dbReference type="ChEBI" id="CHEBI:18420"/>
    </ligand>
</feature>
<feature type="binding site" evidence="8">
    <location>
        <position position="7"/>
    </location>
    <ligand>
        <name>Mg(2+)</name>
        <dbReference type="ChEBI" id="CHEBI:18420"/>
    </ligand>
</feature>
<dbReference type="HAMAP" id="MF_00265">
    <property type="entry name" value="VapC_Nob1"/>
    <property type="match status" value="1"/>
</dbReference>
<accession>A0AAW4FWG0</accession>
<protein>
    <recommendedName>
        <fullName evidence="8">Ribonuclease VapC</fullName>
        <shortName evidence="8">RNase VapC</shortName>
        <ecNumber evidence="8">3.1.-.-</ecNumber>
    </recommendedName>
    <alternativeName>
        <fullName evidence="8">Toxin VapC</fullName>
    </alternativeName>
</protein>
<evidence type="ECO:0000313" key="11">
    <source>
        <dbReference type="Proteomes" id="UP000744980"/>
    </source>
</evidence>
<dbReference type="EMBL" id="WXFA01000049">
    <property type="protein sequence ID" value="MBM3095609.1"/>
    <property type="molecule type" value="Genomic_DNA"/>
</dbReference>
<keyword evidence="4 8" id="KW-0479">Metal-binding</keyword>